<dbReference type="EMBL" id="JAVHNS010000008">
    <property type="protein sequence ID" value="KAK6346269.1"/>
    <property type="molecule type" value="Genomic_DNA"/>
</dbReference>
<evidence type="ECO:0000256" key="3">
    <source>
        <dbReference type="ARBA" id="ARBA00022989"/>
    </source>
</evidence>
<feature type="compositionally biased region" description="Polar residues" evidence="5">
    <location>
        <begin position="141"/>
        <end position="153"/>
    </location>
</feature>
<comment type="caution">
    <text evidence="8">The sequence shown here is derived from an EMBL/GenBank/DDBJ whole genome shotgun (WGS) entry which is preliminary data.</text>
</comment>
<dbReference type="Pfam" id="PF00240">
    <property type="entry name" value="ubiquitin"/>
    <property type="match status" value="1"/>
</dbReference>
<dbReference type="PANTHER" id="PTHR12943">
    <property type="entry name" value="HOMOCYSTEINE-RESPONSIVE ENDOPLASMIC RETICULUM-RESIDENT UNIQUITIN-LIKE DOMAIN HERPUD PROTEIN FAMILY MEMBER"/>
    <property type="match status" value="1"/>
</dbReference>
<evidence type="ECO:0000256" key="6">
    <source>
        <dbReference type="SAM" id="Phobius"/>
    </source>
</evidence>
<feature type="compositionally biased region" description="Low complexity" evidence="5">
    <location>
        <begin position="629"/>
        <end position="639"/>
    </location>
</feature>
<evidence type="ECO:0000256" key="1">
    <source>
        <dbReference type="ARBA" id="ARBA00004370"/>
    </source>
</evidence>
<dbReference type="SUPFAM" id="SSF54236">
    <property type="entry name" value="Ubiquitin-like"/>
    <property type="match status" value="1"/>
</dbReference>
<keyword evidence="3 6" id="KW-1133">Transmembrane helix</keyword>
<feature type="compositionally biased region" description="Polar residues" evidence="5">
    <location>
        <begin position="238"/>
        <end position="247"/>
    </location>
</feature>
<feature type="domain" description="Ubiquitin-like" evidence="7">
    <location>
        <begin position="12"/>
        <end position="76"/>
    </location>
</feature>
<dbReference type="InterPro" id="IPR000626">
    <property type="entry name" value="Ubiquitin-like_dom"/>
</dbReference>
<feature type="compositionally biased region" description="Polar residues" evidence="5">
    <location>
        <begin position="198"/>
        <end position="219"/>
    </location>
</feature>
<dbReference type="Gene3D" id="3.10.20.90">
    <property type="entry name" value="Phosphatidylinositol 3-kinase Catalytic Subunit, Chain A, domain 1"/>
    <property type="match status" value="1"/>
</dbReference>
<dbReference type="GO" id="GO:0016020">
    <property type="term" value="C:membrane"/>
    <property type="evidence" value="ECO:0007669"/>
    <property type="project" value="UniProtKB-SubCell"/>
</dbReference>
<dbReference type="InterPro" id="IPR029071">
    <property type="entry name" value="Ubiquitin-like_domsf"/>
</dbReference>
<dbReference type="Proteomes" id="UP001373714">
    <property type="component" value="Unassembled WGS sequence"/>
</dbReference>
<feature type="transmembrane region" description="Helical" evidence="6">
    <location>
        <begin position="481"/>
        <end position="502"/>
    </location>
</feature>
<feature type="compositionally biased region" description="Low complexity" evidence="5">
    <location>
        <begin position="107"/>
        <end position="125"/>
    </location>
</feature>
<protein>
    <recommendedName>
        <fullName evidence="7">Ubiquitin-like domain-containing protein</fullName>
    </recommendedName>
</protein>
<feature type="compositionally biased region" description="Low complexity" evidence="5">
    <location>
        <begin position="220"/>
        <end position="231"/>
    </location>
</feature>
<keyword evidence="9" id="KW-1185">Reference proteome</keyword>
<feature type="compositionally biased region" description="Pro residues" evidence="5">
    <location>
        <begin position="126"/>
        <end position="137"/>
    </location>
</feature>
<dbReference type="InterPro" id="IPR039751">
    <property type="entry name" value="HERPUD1/2"/>
</dbReference>
<dbReference type="GO" id="GO:0030968">
    <property type="term" value="P:endoplasmic reticulum unfolded protein response"/>
    <property type="evidence" value="ECO:0007669"/>
    <property type="project" value="TreeGrafter"/>
</dbReference>
<keyword evidence="4 6" id="KW-0472">Membrane</keyword>
<feature type="compositionally biased region" description="Low complexity" evidence="5">
    <location>
        <begin position="647"/>
        <end position="657"/>
    </location>
</feature>
<organism evidence="8 9">
    <name type="scientific">Orbilia blumenaviensis</name>
    <dbReference type="NCBI Taxonomy" id="1796055"/>
    <lineage>
        <taxon>Eukaryota</taxon>
        <taxon>Fungi</taxon>
        <taxon>Dikarya</taxon>
        <taxon>Ascomycota</taxon>
        <taxon>Pezizomycotina</taxon>
        <taxon>Orbiliomycetes</taxon>
        <taxon>Orbiliales</taxon>
        <taxon>Orbiliaceae</taxon>
        <taxon>Orbilia</taxon>
    </lineage>
</organism>
<proteinExistence type="predicted"/>
<dbReference type="PANTHER" id="PTHR12943:SF27">
    <property type="entry name" value="HOMOCYSTEINE-INDUCED ENDOPLASMIC RETICULUM PROTEIN, ISOFORM A"/>
    <property type="match status" value="1"/>
</dbReference>
<accession>A0AAV9UPY1</accession>
<evidence type="ECO:0000313" key="9">
    <source>
        <dbReference type="Proteomes" id="UP001373714"/>
    </source>
</evidence>
<feature type="region of interest" description="Disordered" evidence="5">
    <location>
        <begin position="97"/>
        <end position="153"/>
    </location>
</feature>
<dbReference type="AlphaFoldDB" id="A0AAV9UPY1"/>
<comment type="subcellular location">
    <subcellularLocation>
        <location evidence="1">Membrane</location>
    </subcellularLocation>
</comment>
<evidence type="ECO:0000313" key="8">
    <source>
        <dbReference type="EMBL" id="KAK6346269.1"/>
    </source>
</evidence>
<feature type="transmembrane region" description="Helical" evidence="6">
    <location>
        <begin position="458"/>
        <end position="475"/>
    </location>
</feature>
<keyword evidence="2 6" id="KW-0812">Transmembrane</keyword>
<reference evidence="8 9" key="1">
    <citation type="submission" date="2019-10" db="EMBL/GenBank/DDBJ databases">
        <authorList>
            <person name="Palmer J.M."/>
        </authorList>
    </citation>
    <scope>NUCLEOTIDE SEQUENCE [LARGE SCALE GENOMIC DNA]</scope>
    <source>
        <strain evidence="8 9">TWF730</strain>
    </source>
</reference>
<evidence type="ECO:0000256" key="4">
    <source>
        <dbReference type="ARBA" id="ARBA00023136"/>
    </source>
</evidence>
<feature type="compositionally biased region" description="Low complexity" evidence="5">
    <location>
        <begin position="177"/>
        <end position="197"/>
    </location>
</feature>
<feature type="compositionally biased region" description="Basic and acidic residues" evidence="5">
    <location>
        <begin position="603"/>
        <end position="612"/>
    </location>
</feature>
<dbReference type="PROSITE" id="PS50053">
    <property type="entry name" value="UBIQUITIN_2"/>
    <property type="match status" value="1"/>
</dbReference>
<feature type="region of interest" description="Disordered" evidence="5">
    <location>
        <begin position="171"/>
        <end position="265"/>
    </location>
</feature>
<evidence type="ECO:0000256" key="2">
    <source>
        <dbReference type="ARBA" id="ARBA00022692"/>
    </source>
</evidence>
<evidence type="ECO:0000256" key="5">
    <source>
        <dbReference type="SAM" id="MobiDB-lite"/>
    </source>
</evidence>
<feature type="region of interest" description="Disordered" evidence="5">
    <location>
        <begin position="595"/>
        <end position="657"/>
    </location>
</feature>
<sequence>MAPPASGAPETVDVILKLMKPGTREPQNFTINVNLSSTVRQLRDQIQESAPDNPAAASLRLIYGGRQLADDTTLREAFRSGLESPNPIYLHVVIRPNPSPPRSTTIPARSFFSSQPASSGSSRGPTPQPAAPSPTPTTPQGRAQNPNGGNTQVFSFNRQVTITATGTFIRSTRTRIQEGASDGSGQGSSSTSLGQNSADAASGSQYLPQTTSIRFSTPGSEAASSSQYASSPGRFLNLGSNPQSSPFSHFDSPLENYDTSGSVGTPQQQYYLLQGPEGQGSILLSPVPSATSLHPWTFPPPRIRSPLAPIGSYMTPPPGLNLNEIQRVNERLPAEIAAQELGRVDAERQGIREQLPGINGHFRDRMLQQRRQELVDMIDRDFRNNFPLPQPNQAAAPDQFVPAQVPGAALAGAVPVPVRPRGPVDYLLSFIMWFFGGNLVMPNEAAIEGALRWLGENFWLAVKLAFGVYLLGGGRDTRRDIVLWVAATIVFLAQSGILHLIMHNRFQNILDRINAIVPDAERPAQPEQVNNREQDGMPNPQQLADRLIQEHNNRQNGGIWDNIQTSVGIFMASLVPGLGERVGNARRMQQEAIEAMERAAQAEQEHRERVAGEGEQGADGDINQNQARPAGEGAQGAANPPNPPPQQVADVQPLFGL</sequence>
<evidence type="ECO:0000259" key="7">
    <source>
        <dbReference type="PROSITE" id="PS50053"/>
    </source>
</evidence>
<name>A0AAV9UPY1_9PEZI</name>
<gene>
    <name evidence="8" type="ORF">TWF730_010599</name>
</gene>